<dbReference type="AlphaFoldDB" id="A0A811UJW9"/>
<keyword evidence="2" id="KW-1185">Reference proteome</keyword>
<protein>
    <submittedName>
        <fullName evidence="1">(Mediterranean fruit fly) hypothetical protein</fullName>
    </submittedName>
</protein>
<evidence type="ECO:0000313" key="2">
    <source>
        <dbReference type="Proteomes" id="UP000606786"/>
    </source>
</evidence>
<organism evidence="1 2">
    <name type="scientific">Ceratitis capitata</name>
    <name type="common">Mediterranean fruit fly</name>
    <name type="synonym">Tephritis capitata</name>
    <dbReference type="NCBI Taxonomy" id="7213"/>
    <lineage>
        <taxon>Eukaryota</taxon>
        <taxon>Metazoa</taxon>
        <taxon>Ecdysozoa</taxon>
        <taxon>Arthropoda</taxon>
        <taxon>Hexapoda</taxon>
        <taxon>Insecta</taxon>
        <taxon>Pterygota</taxon>
        <taxon>Neoptera</taxon>
        <taxon>Endopterygota</taxon>
        <taxon>Diptera</taxon>
        <taxon>Brachycera</taxon>
        <taxon>Muscomorpha</taxon>
        <taxon>Tephritoidea</taxon>
        <taxon>Tephritidae</taxon>
        <taxon>Ceratitis</taxon>
        <taxon>Ceratitis</taxon>
    </lineage>
</organism>
<dbReference type="EMBL" id="CAJHJT010000012">
    <property type="protein sequence ID" value="CAD6998206.1"/>
    <property type="molecule type" value="Genomic_DNA"/>
</dbReference>
<sequence length="100" mass="11466">MTSSACKWQKAKKPNCLHLNSHLSTNDSINCICLHEFHLTLEIKLAHPEMPFSGCRRGSASFRRQGMLGMLLASHKELRCKFICIHSQPLCFWLRITLLV</sequence>
<gene>
    <name evidence="1" type="ORF">CCAP1982_LOCUS6821</name>
</gene>
<comment type="caution">
    <text evidence="1">The sequence shown here is derived from an EMBL/GenBank/DDBJ whole genome shotgun (WGS) entry which is preliminary data.</text>
</comment>
<evidence type="ECO:0000313" key="1">
    <source>
        <dbReference type="EMBL" id="CAD6998206.1"/>
    </source>
</evidence>
<accession>A0A811UJW9</accession>
<name>A0A811UJW9_CERCA</name>
<reference evidence="1" key="1">
    <citation type="submission" date="2020-11" db="EMBL/GenBank/DDBJ databases">
        <authorList>
            <person name="Whitehead M."/>
        </authorList>
    </citation>
    <scope>NUCLEOTIDE SEQUENCE</scope>
    <source>
        <strain evidence="1">EGII</strain>
    </source>
</reference>
<proteinExistence type="predicted"/>
<dbReference type="Proteomes" id="UP000606786">
    <property type="component" value="Unassembled WGS sequence"/>
</dbReference>